<dbReference type="NCBIfam" id="TIGR00133">
    <property type="entry name" value="gatB"/>
    <property type="match status" value="1"/>
</dbReference>
<keyword evidence="6 11" id="KW-0067">ATP-binding</keyword>
<comment type="subunit">
    <text evidence="2 11">Heterotrimer of A, B and C subunits.</text>
</comment>
<dbReference type="Gene3D" id="1.10.10.410">
    <property type="match status" value="1"/>
</dbReference>
<dbReference type="HAMAP" id="MF_00121">
    <property type="entry name" value="GatB"/>
    <property type="match status" value="1"/>
</dbReference>
<reference evidence="13 14" key="1">
    <citation type="submission" date="2016-10" db="EMBL/GenBank/DDBJ databases">
        <authorList>
            <person name="de Groot N.N."/>
        </authorList>
    </citation>
    <scope>NUCLEOTIDE SEQUENCE [LARGE SCALE GENOMIC DNA]</scope>
    <source>
        <strain evidence="13 14">AA1</strain>
    </source>
</reference>
<dbReference type="GO" id="GO:0006412">
    <property type="term" value="P:translation"/>
    <property type="evidence" value="ECO:0007669"/>
    <property type="project" value="UniProtKB-UniRule"/>
</dbReference>
<evidence type="ECO:0000259" key="12">
    <source>
        <dbReference type="SMART" id="SM00845"/>
    </source>
</evidence>
<dbReference type="RefSeq" id="WP_092211549.1">
    <property type="nucleotide sequence ID" value="NZ_FMUX01000011.1"/>
</dbReference>
<dbReference type="NCBIfam" id="NF004014">
    <property type="entry name" value="PRK05477.1-4"/>
    <property type="match status" value="1"/>
</dbReference>
<dbReference type="Proteomes" id="UP000198870">
    <property type="component" value="Unassembled WGS sequence"/>
</dbReference>
<dbReference type="InterPro" id="IPR017958">
    <property type="entry name" value="Gln-tRNA_amidoTrfase_suB_CS"/>
</dbReference>
<dbReference type="Pfam" id="PF02637">
    <property type="entry name" value="GatB_Yqey"/>
    <property type="match status" value="1"/>
</dbReference>
<evidence type="ECO:0000256" key="6">
    <source>
        <dbReference type="ARBA" id="ARBA00022840"/>
    </source>
</evidence>
<keyword evidence="14" id="KW-1185">Reference proteome</keyword>
<dbReference type="InterPro" id="IPR023168">
    <property type="entry name" value="GatB_Yqey_C_2"/>
</dbReference>
<evidence type="ECO:0000256" key="3">
    <source>
        <dbReference type="ARBA" id="ARBA00016923"/>
    </source>
</evidence>
<dbReference type="Pfam" id="PF02934">
    <property type="entry name" value="GatB_N"/>
    <property type="match status" value="1"/>
</dbReference>
<dbReference type="PANTHER" id="PTHR11659:SF0">
    <property type="entry name" value="GLUTAMYL-TRNA(GLN) AMIDOTRANSFERASE SUBUNIT B, MITOCHONDRIAL"/>
    <property type="match status" value="1"/>
</dbReference>
<dbReference type="Gene3D" id="1.10.150.380">
    <property type="entry name" value="GatB domain, N-terminal subdomain"/>
    <property type="match status" value="1"/>
</dbReference>
<dbReference type="FunFam" id="1.10.10.410:FF:000001">
    <property type="entry name" value="Aspartyl/glutamyl-tRNA(Asn/Gln) amidotransferase subunit B"/>
    <property type="match status" value="1"/>
</dbReference>
<dbReference type="PROSITE" id="PS01234">
    <property type="entry name" value="GATB"/>
    <property type="match status" value="1"/>
</dbReference>
<dbReference type="InterPro" id="IPR014746">
    <property type="entry name" value="Gln_synth/guanido_kin_cat_dom"/>
</dbReference>
<evidence type="ECO:0000256" key="1">
    <source>
        <dbReference type="ARBA" id="ARBA00005306"/>
    </source>
</evidence>
<dbReference type="GO" id="GO:0070681">
    <property type="term" value="P:glutaminyl-tRNAGln biosynthesis via transamidation"/>
    <property type="evidence" value="ECO:0007669"/>
    <property type="project" value="TreeGrafter"/>
</dbReference>
<evidence type="ECO:0000256" key="10">
    <source>
        <dbReference type="ARBA" id="ARBA00047913"/>
    </source>
</evidence>
<keyword evidence="7 11" id="KW-0648">Protein biosynthesis</keyword>
<sequence>MEYEVVIGLEIHAQLKTNTKIFCGCSTAFGAEPNSQTCPVCTGMPGVLPVLNKTAVAYAAKAGIATNCTINRVNRFARKNYFYPDLPLGYQITQFALPIAEHGHLDIELSDGSTKRIGITRIHMENDAGKLNHDPMRPISLVNLNRAGVPLIEIVSEPDMRSAEEAGALVRKMHQLVRHIGVCDGNMEEGSLRCDANVSLRPRGQKEFGTRTEMKNLNSFRNIERAIRYEINRQADILDNGGEVIQETRLWNADKEISTSMRSKEDAHDYRYFPDPDLLPVVIDDAWYDEIAGGLPELPDAMKRRYVEELGLPAADAEVLTSSIELATYFDACLASFGTKPKQAKLAANWVMGSVLALLHTDGMDLANVPVSAPMLAGLLALIESDVISGTMAKTVFDEMAASGKEAKVIVDEKGLAQVSDTSEIEGVVDKLLADNPKEVEAFRGGKKKLMGFFVGQVMKATKGKGNPKVVNQLLNEKLNG</sequence>
<dbReference type="InterPro" id="IPR003789">
    <property type="entry name" value="Asn/Gln_tRNA_amidoTrase-B-like"/>
</dbReference>
<evidence type="ECO:0000256" key="8">
    <source>
        <dbReference type="ARBA" id="ARBA00024799"/>
    </source>
</evidence>
<feature type="domain" description="Asn/Gln amidotransferase" evidence="12">
    <location>
        <begin position="328"/>
        <end position="479"/>
    </location>
</feature>
<dbReference type="FunFam" id="1.10.150.380:FF:000001">
    <property type="entry name" value="Aspartyl/glutamyl-tRNA(Asn/Gln) amidotransferase subunit B"/>
    <property type="match status" value="1"/>
</dbReference>
<evidence type="ECO:0000256" key="2">
    <source>
        <dbReference type="ARBA" id="ARBA00011123"/>
    </source>
</evidence>
<dbReference type="SUPFAM" id="SSF55931">
    <property type="entry name" value="Glutamine synthetase/guanido kinase"/>
    <property type="match status" value="1"/>
</dbReference>
<dbReference type="GO" id="GO:0016740">
    <property type="term" value="F:transferase activity"/>
    <property type="evidence" value="ECO:0007669"/>
    <property type="project" value="UniProtKB-KW"/>
</dbReference>
<evidence type="ECO:0000256" key="5">
    <source>
        <dbReference type="ARBA" id="ARBA00022741"/>
    </source>
</evidence>
<dbReference type="InterPro" id="IPR042114">
    <property type="entry name" value="GatB_C_1"/>
</dbReference>
<protein>
    <recommendedName>
        <fullName evidence="3 11">Aspartyl/glutamyl-tRNA(Asn/Gln) amidotransferase subunit B</fullName>
        <shortName evidence="11">Asp/Glu-ADT subunit B</shortName>
        <ecNumber evidence="11">6.3.5.-</ecNumber>
    </recommendedName>
</protein>
<evidence type="ECO:0000313" key="14">
    <source>
        <dbReference type="Proteomes" id="UP000198870"/>
    </source>
</evidence>
<dbReference type="PANTHER" id="PTHR11659">
    <property type="entry name" value="GLUTAMYL-TRNA GLN AMIDOTRANSFERASE SUBUNIT B MITOCHONDRIAL AND PROKARYOTIC PET112-RELATED"/>
    <property type="match status" value="1"/>
</dbReference>
<evidence type="ECO:0000256" key="4">
    <source>
        <dbReference type="ARBA" id="ARBA00022598"/>
    </source>
</evidence>
<keyword evidence="13" id="KW-0808">Transferase</keyword>
<evidence type="ECO:0000256" key="7">
    <source>
        <dbReference type="ARBA" id="ARBA00022917"/>
    </source>
</evidence>
<dbReference type="AlphaFoldDB" id="A0A1G5GQC3"/>
<dbReference type="STRING" id="419481.SAMN05216233_11153"/>
<keyword evidence="5 11" id="KW-0547">Nucleotide-binding</keyword>
<dbReference type="GO" id="GO:0050566">
    <property type="term" value="F:asparaginyl-tRNA synthase (glutamine-hydrolyzing) activity"/>
    <property type="evidence" value="ECO:0007669"/>
    <property type="project" value="RHEA"/>
</dbReference>
<dbReference type="InterPro" id="IPR018027">
    <property type="entry name" value="Asn/Gln_amidotransferase"/>
</dbReference>
<dbReference type="EMBL" id="FMUX01000011">
    <property type="protein sequence ID" value="SCY53529.1"/>
    <property type="molecule type" value="Genomic_DNA"/>
</dbReference>
<dbReference type="NCBIfam" id="NF004012">
    <property type="entry name" value="PRK05477.1-2"/>
    <property type="match status" value="1"/>
</dbReference>
<dbReference type="InterPro" id="IPR017959">
    <property type="entry name" value="Asn/Gln-tRNA_amidoTrfase_suB/E"/>
</dbReference>
<dbReference type="InterPro" id="IPR006075">
    <property type="entry name" value="Asn/Gln-tRNA_Trfase_suB/E_cat"/>
</dbReference>
<evidence type="ECO:0000256" key="9">
    <source>
        <dbReference type="ARBA" id="ARBA00047380"/>
    </source>
</evidence>
<comment type="catalytic activity">
    <reaction evidence="10 11">
        <text>L-glutamyl-tRNA(Gln) + L-glutamine + ATP + H2O = L-glutaminyl-tRNA(Gln) + L-glutamate + ADP + phosphate + H(+)</text>
        <dbReference type="Rhea" id="RHEA:17521"/>
        <dbReference type="Rhea" id="RHEA-COMP:9681"/>
        <dbReference type="Rhea" id="RHEA-COMP:9684"/>
        <dbReference type="ChEBI" id="CHEBI:15377"/>
        <dbReference type="ChEBI" id="CHEBI:15378"/>
        <dbReference type="ChEBI" id="CHEBI:29985"/>
        <dbReference type="ChEBI" id="CHEBI:30616"/>
        <dbReference type="ChEBI" id="CHEBI:43474"/>
        <dbReference type="ChEBI" id="CHEBI:58359"/>
        <dbReference type="ChEBI" id="CHEBI:78520"/>
        <dbReference type="ChEBI" id="CHEBI:78521"/>
        <dbReference type="ChEBI" id="CHEBI:456216"/>
    </reaction>
</comment>
<gene>
    <name evidence="11" type="primary">gatB</name>
    <name evidence="13" type="ORF">SAMN05216233_11153</name>
</gene>
<dbReference type="OrthoDB" id="9804078at2"/>
<evidence type="ECO:0000256" key="11">
    <source>
        <dbReference type="HAMAP-Rule" id="MF_00121"/>
    </source>
</evidence>
<keyword evidence="4 11" id="KW-0436">Ligase</keyword>
<dbReference type="EC" id="6.3.5.-" evidence="11"/>
<name>A0A1G5GQC3_9BACT</name>
<dbReference type="SMART" id="SM00845">
    <property type="entry name" value="GatB_Yqey"/>
    <property type="match status" value="1"/>
</dbReference>
<accession>A0A1G5GQC3</accession>
<dbReference type="GO" id="GO:0005524">
    <property type="term" value="F:ATP binding"/>
    <property type="evidence" value="ECO:0007669"/>
    <property type="project" value="UniProtKB-KW"/>
</dbReference>
<dbReference type="SUPFAM" id="SSF89095">
    <property type="entry name" value="GatB/YqeY motif"/>
    <property type="match status" value="1"/>
</dbReference>
<comment type="catalytic activity">
    <reaction evidence="9 11">
        <text>L-aspartyl-tRNA(Asn) + L-glutamine + ATP + H2O = L-asparaginyl-tRNA(Asn) + L-glutamate + ADP + phosphate + 2 H(+)</text>
        <dbReference type="Rhea" id="RHEA:14513"/>
        <dbReference type="Rhea" id="RHEA-COMP:9674"/>
        <dbReference type="Rhea" id="RHEA-COMP:9677"/>
        <dbReference type="ChEBI" id="CHEBI:15377"/>
        <dbReference type="ChEBI" id="CHEBI:15378"/>
        <dbReference type="ChEBI" id="CHEBI:29985"/>
        <dbReference type="ChEBI" id="CHEBI:30616"/>
        <dbReference type="ChEBI" id="CHEBI:43474"/>
        <dbReference type="ChEBI" id="CHEBI:58359"/>
        <dbReference type="ChEBI" id="CHEBI:78515"/>
        <dbReference type="ChEBI" id="CHEBI:78516"/>
        <dbReference type="ChEBI" id="CHEBI:456216"/>
    </reaction>
</comment>
<organism evidence="13 14">
    <name type="scientific">Desulfoluna spongiiphila</name>
    <dbReference type="NCBI Taxonomy" id="419481"/>
    <lineage>
        <taxon>Bacteria</taxon>
        <taxon>Pseudomonadati</taxon>
        <taxon>Thermodesulfobacteriota</taxon>
        <taxon>Desulfobacteria</taxon>
        <taxon>Desulfobacterales</taxon>
        <taxon>Desulfolunaceae</taxon>
        <taxon>Desulfoluna</taxon>
    </lineage>
</organism>
<dbReference type="InterPro" id="IPR004413">
    <property type="entry name" value="GatB"/>
</dbReference>
<comment type="similarity">
    <text evidence="1 11">Belongs to the GatB/GatE family. GatB subfamily.</text>
</comment>
<dbReference type="NCBIfam" id="NF004015">
    <property type="entry name" value="PRK05477.1-5"/>
    <property type="match status" value="1"/>
</dbReference>
<evidence type="ECO:0000313" key="13">
    <source>
        <dbReference type="EMBL" id="SCY53529.1"/>
    </source>
</evidence>
<proteinExistence type="inferred from homology"/>
<dbReference type="GO" id="GO:0050567">
    <property type="term" value="F:glutaminyl-tRNA synthase (glutamine-hydrolyzing) activity"/>
    <property type="evidence" value="ECO:0007669"/>
    <property type="project" value="UniProtKB-UniRule"/>
</dbReference>
<comment type="function">
    <text evidence="8 11">Allows the formation of correctly charged Asn-tRNA(Asn) or Gln-tRNA(Gln) through the transamidation of misacylated Asp-tRNA(Asn) or Glu-tRNA(Gln) in organisms which lack either or both of asparaginyl-tRNA or glutaminyl-tRNA synthetases. The reaction takes place in the presence of glutamine and ATP through an activated phospho-Asp-tRNA(Asn) or phospho-Glu-tRNA(Gln).</text>
</comment>